<dbReference type="Proteomes" id="UP000037035">
    <property type="component" value="Unassembled WGS sequence"/>
</dbReference>
<proteinExistence type="predicted"/>
<name>A0A0L6UYH2_9BASI</name>
<evidence type="ECO:0000256" key="1">
    <source>
        <dbReference type="SAM" id="MobiDB-lite"/>
    </source>
</evidence>
<gene>
    <name evidence="2" type="ORF">VP01_328g4</name>
</gene>
<dbReference type="AlphaFoldDB" id="A0A0L6UYH2"/>
<dbReference type="VEuPathDB" id="FungiDB:VP01_328g4"/>
<sequence>MRLQNQIGENQLAGAWHNVNGKCERQRTAVEIFGTAAQMRGLMGGTQAFLAQQLFITRSLQMAECLHVRCDRTGTDGDDQGLSSRGHRANSSKPSRAAQLAKLSCFWRVPSKPPKNYSFRTWRKQVLTVSSLGDRIFRQGLHFVRGLILYVRIYLYSEYVIRRKGPPCGCARQNPPTAALRAFEWILTGQGLEWNFNCLIGTAYALKIAQGSQPFYQVELYLATSTGCSHFCFSLSSFLLSLLSPLPSGDFSSLHRPPKIVFCSPKRYLVFSGIFDMQLSYYFHKGNILVFNKRSCIREGAWNASSEPLITANWSRILIFHHRSWGCYMSAYPSQIGWCSRDTIGLSHCSLAPSFSASYKIETLFSSLLNPCSLAPYVCSEPDYTGQMGYLFSRSFLCLFFKKKESSFTCPICDRENVQYKLRYLIDGRDTGVMCTSLLAVQPTGNSTHHTRLYFISSTTLLECCQQIFNIPSHMIDKRRQLMHRSRLDKLIFFFLSKKKKKELLVWQKGHLSLQERLAQLPAVDVQHASAKLTSKLDQFAYVDVLQQLNIFFFLLHCMARIYWKKEEDEPSGGGVKVDLQFLYLKKRENNSQREIDVGMWSRRKITGTQNSTGCRIKLSRVVGTLKFLSKFPDIMQ</sequence>
<reference evidence="2 3" key="1">
    <citation type="submission" date="2015-08" db="EMBL/GenBank/DDBJ databases">
        <title>Next Generation Sequencing and Analysis of the Genome of Puccinia sorghi L Schw, the Causal Agent of Maize Common Rust.</title>
        <authorList>
            <person name="Rochi L."/>
            <person name="Burguener G."/>
            <person name="Darino M."/>
            <person name="Turjanski A."/>
            <person name="Kreff E."/>
            <person name="Dieguez M.J."/>
            <person name="Sacco F."/>
        </authorList>
    </citation>
    <scope>NUCLEOTIDE SEQUENCE [LARGE SCALE GENOMIC DNA]</scope>
    <source>
        <strain evidence="2 3">RO10H11247</strain>
    </source>
</reference>
<accession>A0A0L6UYH2</accession>
<dbReference type="EMBL" id="LAVV01008268">
    <property type="protein sequence ID" value="KNZ53287.1"/>
    <property type="molecule type" value="Genomic_DNA"/>
</dbReference>
<organism evidence="2 3">
    <name type="scientific">Puccinia sorghi</name>
    <dbReference type="NCBI Taxonomy" id="27349"/>
    <lineage>
        <taxon>Eukaryota</taxon>
        <taxon>Fungi</taxon>
        <taxon>Dikarya</taxon>
        <taxon>Basidiomycota</taxon>
        <taxon>Pucciniomycotina</taxon>
        <taxon>Pucciniomycetes</taxon>
        <taxon>Pucciniales</taxon>
        <taxon>Pucciniaceae</taxon>
        <taxon>Puccinia</taxon>
    </lineage>
</organism>
<protein>
    <submittedName>
        <fullName evidence="2">Uncharacterized protein</fullName>
    </submittedName>
</protein>
<feature type="region of interest" description="Disordered" evidence="1">
    <location>
        <begin position="76"/>
        <end position="95"/>
    </location>
</feature>
<evidence type="ECO:0000313" key="2">
    <source>
        <dbReference type="EMBL" id="KNZ53287.1"/>
    </source>
</evidence>
<evidence type="ECO:0000313" key="3">
    <source>
        <dbReference type="Proteomes" id="UP000037035"/>
    </source>
</evidence>
<comment type="caution">
    <text evidence="2">The sequence shown here is derived from an EMBL/GenBank/DDBJ whole genome shotgun (WGS) entry which is preliminary data.</text>
</comment>
<keyword evidence="3" id="KW-1185">Reference proteome</keyword>